<dbReference type="EMBL" id="FR872580">
    <property type="protein sequence ID" value="CCB87011.1"/>
    <property type="molecule type" value="Genomic_DNA"/>
</dbReference>
<reference evidence="1 2" key="2">
    <citation type="journal article" date="2011" name="Mol. Biol. Evol.">
        <title>Unity in variety--the pan-genome of the Chlamydiae.</title>
        <authorList>
            <person name="Collingro A."/>
            <person name="Tischler P."/>
            <person name="Weinmaier T."/>
            <person name="Penz T."/>
            <person name="Heinz E."/>
            <person name="Brunham R.C."/>
            <person name="Read T.D."/>
            <person name="Bavoil P.M."/>
            <person name="Sachse K."/>
            <person name="Kahane S."/>
            <person name="Friedman M.G."/>
            <person name="Rattei T."/>
            <person name="Myers G.S."/>
            <person name="Horn M."/>
        </authorList>
    </citation>
    <scope>NUCLEOTIDE SEQUENCE [LARGE SCALE GENOMIC DNA]</scope>
    <source>
        <strain evidence="2">UV7</strain>
    </source>
</reference>
<dbReference type="AlphaFoldDB" id="F8L187"/>
<dbReference type="KEGG" id="puv:PUV_20610"/>
<name>F8L187_PARAV</name>
<keyword evidence="2" id="KW-1185">Reference proteome</keyword>
<sequence>MGTDQRFIVWARGDVGCIVKDNLESVLYRYLAGMSFRD</sequence>
<protein>
    <submittedName>
        <fullName evidence="1">Uncharacterized protein</fullName>
    </submittedName>
</protein>
<evidence type="ECO:0000313" key="1">
    <source>
        <dbReference type="EMBL" id="CCB87011.1"/>
    </source>
</evidence>
<dbReference type="STRING" id="765952.PUV_20610"/>
<organism evidence="1 2">
    <name type="scientific">Parachlamydia acanthamoebae (strain UV7)</name>
    <dbReference type="NCBI Taxonomy" id="765952"/>
    <lineage>
        <taxon>Bacteria</taxon>
        <taxon>Pseudomonadati</taxon>
        <taxon>Chlamydiota</taxon>
        <taxon>Chlamydiia</taxon>
        <taxon>Parachlamydiales</taxon>
        <taxon>Parachlamydiaceae</taxon>
        <taxon>Parachlamydia</taxon>
    </lineage>
</organism>
<evidence type="ECO:0000313" key="2">
    <source>
        <dbReference type="Proteomes" id="UP000000495"/>
    </source>
</evidence>
<proteinExistence type="predicted"/>
<gene>
    <name evidence="1" type="ordered locus">PUV_20610</name>
</gene>
<dbReference type="HOGENOM" id="CLU_3331106_0_0_0"/>
<reference key="1">
    <citation type="journal article" date="2011" name="Mol. Biol. Evol.">
        <title>Unity in variety -- the pan-genome of the Chlamydiae.</title>
        <authorList>
            <person name="Collingro A."/>
            <person name="Tischler P."/>
            <person name="Weinmaier T."/>
            <person name="Penz T."/>
            <person name="Heinz E."/>
            <person name="Brunham R.C."/>
            <person name="Read T.D."/>
            <person name="Bavoil P.M."/>
            <person name="Sachse K."/>
            <person name="Kahane S."/>
            <person name="Friedman M.G."/>
            <person name="Rattei T."/>
            <person name="Myers G.S.A."/>
            <person name="Horn M."/>
        </authorList>
    </citation>
    <scope>NUCLEOTIDE SEQUENCE</scope>
    <source>
        <strain>UV7</strain>
    </source>
</reference>
<dbReference type="Proteomes" id="UP000000495">
    <property type="component" value="Chromosome"/>
</dbReference>
<accession>F8L187</accession>